<dbReference type="PROSITE" id="PS50862">
    <property type="entry name" value="AA_TRNA_LIGASE_II"/>
    <property type="match status" value="1"/>
</dbReference>
<dbReference type="SUPFAM" id="SSF55681">
    <property type="entry name" value="Class II aaRS and biotin synthetases"/>
    <property type="match status" value="1"/>
</dbReference>
<feature type="domain" description="Aminoacyl-transfer RNA synthetases class-II family profile" evidence="7">
    <location>
        <begin position="207"/>
        <end position="283"/>
    </location>
</feature>
<dbReference type="Gene3D" id="3.30.1360.30">
    <property type="entry name" value="GAD-like domain"/>
    <property type="match status" value="1"/>
</dbReference>
<dbReference type="GO" id="GO:0005737">
    <property type="term" value="C:cytoplasm"/>
    <property type="evidence" value="ECO:0007669"/>
    <property type="project" value="InterPro"/>
</dbReference>
<comment type="similarity">
    <text evidence="1">Belongs to the class-II aminoacyl-tRNA synthetase family. Type 1 subfamily.</text>
</comment>
<protein>
    <recommendedName>
        <fullName evidence="7">Aminoacyl-transfer RNA synthetases class-II family profile domain-containing protein</fullName>
    </recommendedName>
</protein>
<evidence type="ECO:0000256" key="1">
    <source>
        <dbReference type="ARBA" id="ARBA00006303"/>
    </source>
</evidence>
<evidence type="ECO:0000256" key="3">
    <source>
        <dbReference type="ARBA" id="ARBA00022741"/>
    </source>
</evidence>
<keyword evidence="6" id="KW-0030">Aminoacyl-tRNA synthetase</keyword>
<dbReference type="GO" id="GO:0006422">
    <property type="term" value="P:aspartyl-tRNA aminoacylation"/>
    <property type="evidence" value="ECO:0007669"/>
    <property type="project" value="TreeGrafter"/>
</dbReference>
<evidence type="ECO:0000256" key="5">
    <source>
        <dbReference type="ARBA" id="ARBA00022917"/>
    </source>
</evidence>
<sequence length="316" mass="35672">MDKYGTDKPDLRFEMPLFDLSKIAQNIESNVIQNSLKKEGILKGLLVKDWSNLGRKDFDRLTELVKSQGAGGLIYISINRDADINTLKLEDTNGPLNKFFTLDNIKDMIKLSKASPGDVIFMIIGDEKITNASMSFLRNHIAKEQKLYNDKEMKFAWIVDFPLFEKDDNGSWQPAHHVFSAPHEEDIVFLNDDPGKVRANLFDLVCNGVELGSGSIRIHERALQEKVFDIIGYSKKNVEDLFGHLLTAFDYGVPPHGGMGLGLDRLVAMLCNEESIREVIAFPKTQTASDLFFGAPDYISNEQLKELNIKVDEIEK</sequence>
<dbReference type="PANTHER" id="PTHR22594:SF5">
    <property type="entry name" value="ASPARTATE--TRNA LIGASE, MITOCHONDRIAL"/>
    <property type="match status" value="1"/>
</dbReference>
<gene>
    <name evidence="8" type="ORF">METZ01_LOCUS250117</name>
</gene>
<dbReference type="InterPro" id="IPR004115">
    <property type="entry name" value="GAD-like_sf"/>
</dbReference>
<dbReference type="EMBL" id="UINC01066494">
    <property type="protein sequence ID" value="SVB97263.1"/>
    <property type="molecule type" value="Genomic_DNA"/>
</dbReference>
<dbReference type="SUPFAM" id="SSF55261">
    <property type="entry name" value="GAD domain-like"/>
    <property type="match status" value="1"/>
</dbReference>
<evidence type="ECO:0000256" key="4">
    <source>
        <dbReference type="ARBA" id="ARBA00022840"/>
    </source>
</evidence>
<keyword evidence="2" id="KW-0436">Ligase</keyword>
<dbReference type="Pfam" id="PF00152">
    <property type="entry name" value="tRNA-synt_2"/>
    <property type="match status" value="1"/>
</dbReference>
<dbReference type="Pfam" id="PF02938">
    <property type="entry name" value="GAD"/>
    <property type="match status" value="1"/>
</dbReference>
<reference evidence="8" key="1">
    <citation type="submission" date="2018-05" db="EMBL/GenBank/DDBJ databases">
        <authorList>
            <person name="Lanie J.A."/>
            <person name="Ng W.-L."/>
            <person name="Kazmierczak K.M."/>
            <person name="Andrzejewski T.M."/>
            <person name="Davidsen T.M."/>
            <person name="Wayne K.J."/>
            <person name="Tettelin H."/>
            <person name="Glass J.I."/>
            <person name="Rusch D."/>
            <person name="Podicherti R."/>
            <person name="Tsui H.-C.T."/>
            <person name="Winkler M.E."/>
        </authorList>
    </citation>
    <scope>NUCLEOTIDE SEQUENCE</scope>
</reference>
<evidence type="ECO:0000259" key="7">
    <source>
        <dbReference type="PROSITE" id="PS50862"/>
    </source>
</evidence>
<name>A0A382IEE5_9ZZZZ</name>
<proteinExistence type="inferred from homology"/>
<evidence type="ECO:0000256" key="2">
    <source>
        <dbReference type="ARBA" id="ARBA00022598"/>
    </source>
</evidence>
<evidence type="ECO:0000256" key="6">
    <source>
        <dbReference type="ARBA" id="ARBA00023146"/>
    </source>
</evidence>
<dbReference type="InterPro" id="IPR029351">
    <property type="entry name" value="GAD_dom"/>
</dbReference>
<dbReference type="AlphaFoldDB" id="A0A382IEE5"/>
<dbReference type="InterPro" id="IPR045864">
    <property type="entry name" value="aa-tRNA-synth_II/BPL/LPL"/>
</dbReference>
<dbReference type="InterPro" id="IPR002312">
    <property type="entry name" value="Asp/Asn-tRNA-synth_IIb"/>
</dbReference>
<keyword evidence="3" id="KW-0547">Nucleotide-binding</keyword>
<evidence type="ECO:0000313" key="8">
    <source>
        <dbReference type="EMBL" id="SVB97263.1"/>
    </source>
</evidence>
<keyword evidence="5" id="KW-0648">Protein biosynthesis</keyword>
<dbReference type="GO" id="GO:0005524">
    <property type="term" value="F:ATP binding"/>
    <property type="evidence" value="ECO:0007669"/>
    <property type="project" value="UniProtKB-KW"/>
</dbReference>
<dbReference type="Gene3D" id="3.30.930.10">
    <property type="entry name" value="Bira Bifunctional Protein, Domain 2"/>
    <property type="match status" value="1"/>
</dbReference>
<accession>A0A382IEE5</accession>
<keyword evidence="4" id="KW-0067">ATP-binding</keyword>
<dbReference type="PRINTS" id="PR01042">
    <property type="entry name" value="TRNASYNTHASP"/>
</dbReference>
<organism evidence="8">
    <name type="scientific">marine metagenome</name>
    <dbReference type="NCBI Taxonomy" id="408172"/>
    <lineage>
        <taxon>unclassified sequences</taxon>
        <taxon>metagenomes</taxon>
        <taxon>ecological metagenomes</taxon>
    </lineage>
</organism>
<dbReference type="InterPro" id="IPR006195">
    <property type="entry name" value="aa-tRNA-synth_II"/>
</dbReference>
<dbReference type="GO" id="GO:0004815">
    <property type="term" value="F:aspartate-tRNA ligase activity"/>
    <property type="evidence" value="ECO:0007669"/>
    <property type="project" value="TreeGrafter"/>
</dbReference>
<dbReference type="InterPro" id="IPR004364">
    <property type="entry name" value="Aa-tRNA-synt_II"/>
</dbReference>
<dbReference type="PANTHER" id="PTHR22594">
    <property type="entry name" value="ASPARTYL/LYSYL-TRNA SYNTHETASE"/>
    <property type="match status" value="1"/>
</dbReference>